<feature type="transmembrane region" description="Helical" evidence="8">
    <location>
        <begin position="175"/>
        <end position="197"/>
    </location>
</feature>
<dbReference type="AlphaFoldDB" id="A0A4R4DXN5"/>
<reference evidence="9 10" key="1">
    <citation type="submission" date="2019-03" db="EMBL/GenBank/DDBJ databases">
        <authorList>
            <person name="Kim M.K.M."/>
        </authorList>
    </citation>
    <scope>NUCLEOTIDE SEQUENCE [LARGE SCALE GENOMIC DNA]</scope>
    <source>
        <strain evidence="9 10">17J68-15</strain>
    </source>
</reference>
<keyword evidence="2" id="KW-0813">Transport</keyword>
<accession>A0A4R4DXN5</accession>
<dbReference type="OrthoDB" id="9812438at2"/>
<protein>
    <submittedName>
        <fullName evidence="9">Chloride channel protein</fullName>
    </submittedName>
</protein>
<proteinExistence type="predicted"/>
<dbReference type="CDD" id="cd01034">
    <property type="entry name" value="EriC_like"/>
    <property type="match status" value="1"/>
</dbReference>
<feature type="transmembrane region" description="Helical" evidence="8">
    <location>
        <begin position="345"/>
        <end position="365"/>
    </location>
</feature>
<evidence type="ECO:0000256" key="4">
    <source>
        <dbReference type="ARBA" id="ARBA00022989"/>
    </source>
</evidence>
<dbReference type="EMBL" id="SKFH01000031">
    <property type="protein sequence ID" value="TCZ67912.1"/>
    <property type="molecule type" value="Genomic_DNA"/>
</dbReference>
<evidence type="ECO:0000256" key="6">
    <source>
        <dbReference type="ARBA" id="ARBA00023136"/>
    </source>
</evidence>
<dbReference type="Pfam" id="PF00654">
    <property type="entry name" value="Voltage_CLC"/>
    <property type="match status" value="1"/>
</dbReference>
<dbReference type="PANTHER" id="PTHR45711">
    <property type="entry name" value="CHLORIDE CHANNEL PROTEIN"/>
    <property type="match status" value="1"/>
</dbReference>
<feature type="transmembrane region" description="Helical" evidence="8">
    <location>
        <begin position="70"/>
        <end position="90"/>
    </location>
</feature>
<keyword evidence="5" id="KW-0406">Ion transport</keyword>
<evidence type="ECO:0000256" key="7">
    <source>
        <dbReference type="ARBA" id="ARBA00023214"/>
    </source>
</evidence>
<evidence type="ECO:0000256" key="5">
    <source>
        <dbReference type="ARBA" id="ARBA00023065"/>
    </source>
</evidence>
<keyword evidence="6 8" id="KW-0472">Membrane</keyword>
<name>A0A4R4DXN5_9BACT</name>
<keyword evidence="4 8" id="KW-1133">Transmembrane helix</keyword>
<comment type="subcellular location">
    <subcellularLocation>
        <location evidence="1">Membrane</location>
        <topology evidence="1">Multi-pass membrane protein</topology>
    </subcellularLocation>
</comment>
<dbReference type="Gene3D" id="1.10.3080.10">
    <property type="entry name" value="Clc chloride channel"/>
    <property type="match status" value="1"/>
</dbReference>
<feature type="transmembrane region" description="Helical" evidence="8">
    <location>
        <begin position="408"/>
        <end position="428"/>
    </location>
</feature>
<dbReference type="GO" id="GO:0005886">
    <property type="term" value="C:plasma membrane"/>
    <property type="evidence" value="ECO:0007669"/>
    <property type="project" value="TreeGrafter"/>
</dbReference>
<dbReference type="GO" id="GO:0005247">
    <property type="term" value="F:voltage-gated chloride channel activity"/>
    <property type="evidence" value="ECO:0007669"/>
    <property type="project" value="TreeGrafter"/>
</dbReference>
<evidence type="ECO:0000256" key="2">
    <source>
        <dbReference type="ARBA" id="ARBA00022448"/>
    </source>
</evidence>
<evidence type="ECO:0000256" key="3">
    <source>
        <dbReference type="ARBA" id="ARBA00022692"/>
    </source>
</evidence>
<evidence type="ECO:0000256" key="1">
    <source>
        <dbReference type="ARBA" id="ARBA00004141"/>
    </source>
</evidence>
<feature type="transmembrane region" description="Helical" evidence="8">
    <location>
        <begin position="247"/>
        <end position="270"/>
    </location>
</feature>
<keyword evidence="7" id="KW-0868">Chloride</keyword>
<dbReference type="PRINTS" id="PR00762">
    <property type="entry name" value="CLCHANNEL"/>
</dbReference>
<evidence type="ECO:0000313" key="9">
    <source>
        <dbReference type="EMBL" id="TCZ67912.1"/>
    </source>
</evidence>
<feature type="transmembrane region" description="Helical" evidence="8">
    <location>
        <begin position="209"/>
        <end position="235"/>
    </location>
</feature>
<gene>
    <name evidence="9" type="ORF">E0486_14900</name>
</gene>
<feature type="transmembrane region" description="Helical" evidence="8">
    <location>
        <begin position="377"/>
        <end position="402"/>
    </location>
</feature>
<sequence length="460" mass="49188">MKRKWWLLWRQRLAGMAPALWGHPLSRRALLALPLWIASLATGLVAVGYTRLFGWAEALLQGALHQHFWYVFLLSPLFYLLSWACVQWLAPAARGSGIPQVMAAIDLATPAHDPKINRLLSLRIAAVKVLSSVGMVVGGGAIGREGPTIQIAGSLFRTVNRLIPASWPRLSSQSYLLTGAAAGLAAAFNTPLGGLVFAVEELARVHVRFFRTALFTAIIIAGLTAQALLGPYLYLGYPDVHGLSFRIFLAVLLVGALAGLVGSLLCTAILRVMAWKRTAPRFMQPLYVLVAGLLMAALAFYVNPSVLGSGKELINRLLFSPDKHCGADMVLLRFLGPLLCFNTGAAGGVFAPSLAGGAAIGGWMASLFDVLGSKANILVLAGMVGFLTGVTRTPFTSAILVLEMTDRHSVIFHLLLAAMVANMVASVIDKRSLYEHLKGGYKVEAGAPADTGLGEEPERE</sequence>
<dbReference type="SUPFAM" id="SSF81340">
    <property type="entry name" value="Clc chloride channel"/>
    <property type="match status" value="1"/>
</dbReference>
<dbReference type="InterPro" id="IPR014743">
    <property type="entry name" value="Cl-channel_core"/>
</dbReference>
<keyword evidence="10" id="KW-1185">Reference proteome</keyword>
<feature type="transmembrane region" description="Helical" evidence="8">
    <location>
        <begin position="282"/>
        <end position="302"/>
    </location>
</feature>
<keyword evidence="3 8" id="KW-0812">Transmembrane</keyword>
<dbReference type="Proteomes" id="UP000295164">
    <property type="component" value="Unassembled WGS sequence"/>
</dbReference>
<evidence type="ECO:0000256" key="8">
    <source>
        <dbReference type="SAM" id="Phobius"/>
    </source>
</evidence>
<evidence type="ECO:0000313" key="10">
    <source>
        <dbReference type="Proteomes" id="UP000295164"/>
    </source>
</evidence>
<comment type="caution">
    <text evidence="9">The sequence shown here is derived from an EMBL/GenBank/DDBJ whole genome shotgun (WGS) entry which is preliminary data.</text>
</comment>
<organism evidence="9 10">
    <name type="scientific">Flaviaesturariibacter aridisoli</name>
    <dbReference type="NCBI Taxonomy" id="2545761"/>
    <lineage>
        <taxon>Bacteria</taxon>
        <taxon>Pseudomonadati</taxon>
        <taxon>Bacteroidota</taxon>
        <taxon>Chitinophagia</taxon>
        <taxon>Chitinophagales</taxon>
        <taxon>Chitinophagaceae</taxon>
        <taxon>Flaviaestuariibacter</taxon>
    </lineage>
</organism>
<dbReference type="PANTHER" id="PTHR45711:SF10">
    <property type="entry name" value="CHLORIDE CHANNEL PROTEIN"/>
    <property type="match status" value="1"/>
</dbReference>
<dbReference type="InterPro" id="IPR001807">
    <property type="entry name" value="ClC"/>
</dbReference>